<proteinExistence type="predicted"/>
<keyword evidence="3" id="KW-1185">Reference proteome</keyword>
<dbReference type="EMBL" id="JABBYC010000001">
    <property type="protein sequence ID" value="MBL0884888.1"/>
    <property type="molecule type" value="Genomic_DNA"/>
</dbReference>
<accession>A0ABS1LFD0</accession>
<keyword evidence="1" id="KW-0732">Signal</keyword>
<dbReference type="RefSeq" id="WP_201844701.1">
    <property type="nucleotide sequence ID" value="NZ_JABBYC010000001.1"/>
</dbReference>
<dbReference type="Proteomes" id="UP000675409">
    <property type="component" value="Unassembled WGS sequence"/>
</dbReference>
<protein>
    <submittedName>
        <fullName evidence="2">DoxX family protein</fullName>
    </submittedName>
</protein>
<evidence type="ECO:0000313" key="2">
    <source>
        <dbReference type="EMBL" id="MBL0884888.1"/>
    </source>
</evidence>
<feature type="chain" id="PRO_5046698794" evidence="1">
    <location>
        <begin position="23"/>
        <end position="160"/>
    </location>
</feature>
<comment type="caution">
    <text evidence="2">The sequence shown here is derived from an EMBL/GenBank/DDBJ whole genome shotgun (WGS) entry which is preliminary data.</text>
</comment>
<sequence>MVLRHIARPLLASWFVASGVQAASKPAEHVQAARRGSGLVAKALGAEPLSEKQVTTIIRVHGVAVATAGGLLALGKAPRTAAVTLALLTVPLAVVNQPFGRSDGDREARAQRFVGNLGAIGAALIAGADTEGRPGLNWRVQQARAARAAARAAKAAAKEG</sequence>
<evidence type="ECO:0000256" key="1">
    <source>
        <dbReference type="SAM" id="SignalP"/>
    </source>
</evidence>
<name>A0ABS1LFD0_9MICO</name>
<organism evidence="2 3">
    <name type="scientific">Myceligenerans indicum</name>
    <dbReference type="NCBI Taxonomy" id="2593663"/>
    <lineage>
        <taxon>Bacteria</taxon>
        <taxon>Bacillati</taxon>
        <taxon>Actinomycetota</taxon>
        <taxon>Actinomycetes</taxon>
        <taxon>Micrococcales</taxon>
        <taxon>Promicromonosporaceae</taxon>
        <taxon>Myceligenerans</taxon>
    </lineage>
</organism>
<evidence type="ECO:0000313" key="3">
    <source>
        <dbReference type="Proteomes" id="UP000675409"/>
    </source>
</evidence>
<gene>
    <name evidence="2" type="ORF">HGK34_01095</name>
</gene>
<feature type="signal peptide" evidence="1">
    <location>
        <begin position="1"/>
        <end position="22"/>
    </location>
</feature>
<reference evidence="2 3" key="1">
    <citation type="journal article" date="2021" name="Arch. Microbiol.">
        <title>Myceligenerans indicum sp. nov., an actinobacterium isolated from mangrove sediment of Sundarbans, India.</title>
        <authorList>
            <person name="Asha K."/>
            <person name="Bhadury P."/>
        </authorList>
    </citation>
    <scope>NUCLEOTIDE SEQUENCE [LARGE SCALE GENOMIC DNA]</scope>
    <source>
        <strain evidence="2 3">I2</strain>
    </source>
</reference>